<feature type="transmembrane region" description="Helical" evidence="1">
    <location>
        <begin position="40"/>
        <end position="68"/>
    </location>
</feature>
<evidence type="ECO:0000313" key="3">
    <source>
        <dbReference type="Proteomes" id="UP000613512"/>
    </source>
</evidence>
<accession>A0A916WD47</accession>
<evidence type="ECO:0000256" key="1">
    <source>
        <dbReference type="SAM" id="Phobius"/>
    </source>
</evidence>
<reference evidence="2" key="1">
    <citation type="journal article" date="2014" name="Int. J. Syst. Evol. Microbiol.">
        <title>Complete genome sequence of Corynebacterium casei LMG S-19264T (=DSM 44701T), isolated from a smear-ripened cheese.</title>
        <authorList>
            <consortium name="US DOE Joint Genome Institute (JGI-PGF)"/>
            <person name="Walter F."/>
            <person name="Albersmeier A."/>
            <person name="Kalinowski J."/>
            <person name="Ruckert C."/>
        </authorList>
    </citation>
    <scope>NUCLEOTIDE SEQUENCE</scope>
    <source>
        <strain evidence="2">CGMCC 1.12408</strain>
    </source>
</reference>
<comment type="caution">
    <text evidence="2">The sequence shown here is derived from an EMBL/GenBank/DDBJ whole genome shotgun (WGS) entry which is preliminary data.</text>
</comment>
<dbReference type="EMBL" id="BMEY01000026">
    <property type="protein sequence ID" value="GGA89993.1"/>
    <property type="molecule type" value="Genomic_DNA"/>
</dbReference>
<keyword evidence="1" id="KW-1133">Transmembrane helix</keyword>
<name>A0A916WD47_9BACI</name>
<gene>
    <name evidence="2" type="ORF">GCM10008025_35730</name>
</gene>
<dbReference type="AlphaFoldDB" id="A0A916WD47"/>
<dbReference type="Proteomes" id="UP000613512">
    <property type="component" value="Unassembled WGS sequence"/>
</dbReference>
<protein>
    <submittedName>
        <fullName evidence="2">Uncharacterized protein</fullName>
    </submittedName>
</protein>
<sequence length="81" mass="9512">MILISILIALFSIVMSLYVFKVVKDKKYLWSSLTFSGMNLLGGWVFVIYNLYIVGLISFIIPCFFFYYHYKESIKSLFVSK</sequence>
<dbReference type="RefSeq" id="WP_188386044.1">
    <property type="nucleotide sequence ID" value="NZ_BMEY01000026.1"/>
</dbReference>
<keyword evidence="1" id="KW-0472">Membrane</keyword>
<proteinExistence type="predicted"/>
<keyword evidence="1" id="KW-0812">Transmembrane</keyword>
<evidence type="ECO:0000313" key="2">
    <source>
        <dbReference type="EMBL" id="GGA89993.1"/>
    </source>
</evidence>
<reference evidence="2" key="2">
    <citation type="submission" date="2020-09" db="EMBL/GenBank/DDBJ databases">
        <authorList>
            <person name="Sun Q."/>
            <person name="Zhou Y."/>
        </authorList>
    </citation>
    <scope>NUCLEOTIDE SEQUENCE</scope>
    <source>
        <strain evidence="2">CGMCC 1.12408</strain>
    </source>
</reference>
<keyword evidence="3" id="KW-1185">Reference proteome</keyword>
<organism evidence="2 3">
    <name type="scientific">Ornithinibacillus halotolerans</name>
    <dbReference type="NCBI Taxonomy" id="1274357"/>
    <lineage>
        <taxon>Bacteria</taxon>
        <taxon>Bacillati</taxon>
        <taxon>Bacillota</taxon>
        <taxon>Bacilli</taxon>
        <taxon>Bacillales</taxon>
        <taxon>Bacillaceae</taxon>
        <taxon>Ornithinibacillus</taxon>
    </lineage>
</organism>